<name>A0ABT3NDU5_9BACT</name>
<comment type="caution">
    <text evidence="3">The sequence shown here is derived from an EMBL/GenBank/DDBJ whole genome shotgun (WGS) entry which is preliminary data.</text>
</comment>
<organism evidence="3 4">
    <name type="scientific">Desulfobotulus pelophilus</name>
    <dbReference type="NCBI Taxonomy" id="2823377"/>
    <lineage>
        <taxon>Bacteria</taxon>
        <taxon>Pseudomonadati</taxon>
        <taxon>Thermodesulfobacteriota</taxon>
        <taxon>Desulfobacteria</taxon>
        <taxon>Desulfobacterales</taxon>
        <taxon>Desulfobacteraceae</taxon>
        <taxon>Desulfobotulus</taxon>
    </lineage>
</organism>
<dbReference type="InterPro" id="IPR009252">
    <property type="entry name" value="Cell_div_ZapB"/>
</dbReference>
<sequence length="76" mass="8940">MERDVVLSRFDAIESKVERLLAHCRALEEERESLKVELADTNARLEEMIHKDSERVQDEQAMQKKIDALLERLNAF</sequence>
<accession>A0ABT3NDU5</accession>
<evidence type="ECO:0000256" key="1">
    <source>
        <dbReference type="ARBA" id="ARBA00023054"/>
    </source>
</evidence>
<protein>
    <recommendedName>
        <fullName evidence="5">Cell division protein ZapB</fullName>
    </recommendedName>
</protein>
<evidence type="ECO:0000313" key="3">
    <source>
        <dbReference type="EMBL" id="MCW7755102.1"/>
    </source>
</evidence>
<dbReference type="Proteomes" id="UP001209681">
    <property type="component" value="Unassembled WGS sequence"/>
</dbReference>
<evidence type="ECO:0008006" key="5">
    <source>
        <dbReference type="Google" id="ProtNLM"/>
    </source>
</evidence>
<proteinExistence type="predicted"/>
<dbReference type="Pfam" id="PF06005">
    <property type="entry name" value="ZapB"/>
    <property type="match status" value="1"/>
</dbReference>
<keyword evidence="4" id="KW-1185">Reference proteome</keyword>
<keyword evidence="1 2" id="KW-0175">Coiled coil</keyword>
<dbReference type="EMBL" id="JAPFPW010000021">
    <property type="protein sequence ID" value="MCW7755102.1"/>
    <property type="molecule type" value="Genomic_DNA"/>
</dbReference>
<evidence type="ECO:0000313" key="4">
    <source>
        <dbReference type="Proteomes" id="UP001209681"/>
    </source>
</evidence>
<gene>
    <name evidence="3" type="ORF">OOT00_14025</name>
</gene>
<reference evidence="3 4" key="1">
    <citation type="submission" date="2022-11" db="EMBL/GenBank/DDBJ databases">
        <title>Desulfobotulus tamanensis H1 sp. nov. - anaerobic, alkaliphilic, sulphate reducing bacterium isolated from terrestrial mud volcano.</title>
        <authorList>
            <person name="Frolova A."/>
            <person name="Merkel A.Y."/>
            <person name="Slobodkin A.I."/>
        </authorList>
    </citation>
    <scope>NUCLEOTIDE SEQUENCE [LARGE SCALE GENOMIC DNA]</scope>
    <source>
        <strain evidence="3 4">H1</strain>
    </source>
</reference>
<evidence type="ECO:0000256" key="2">
    <source>
        <dbReference type="SAM" id="Coils"/>
    </source>
</evidence>
<dbReference type="RefSeq" id="WP_265426018.1">
    <property type="nucleotide sequence ID" value="NZ_JAPFPW010000021.1"/>
</dbReference>
<feature type="coiled-coil region" evidence="2">
    <location>
        <begin position="10"/>
        <end position="51"/>
    </location>
</feature>